<evidence type="ECO:0000256" key="1">
    <source>
        <dbReference type="SAM" id="MobiDB-lite"/>
    </source>
</evidence>
<feature type="region of interest" description="Disordered" evidence="1">
    <location>
        <begin position="236"/>
        <end position="256"/>
    </location>
</feature>
<proteinExistence type="predicted"/>
<dbReference type="Proteomes" id="UP001172684">
    <property type="component" value="Unassembled WGS sequence"/>
</dbReference>
<organism evidence="2 3">
    <name type="scientific">Coniosporium apollinis</name>
    <dbReference type="NCBI Taxonomy" id="61459"/>
    <lineage>
        <taxon>Eukaryota</taxon>
        <taxon>Fungi</taxon>
        <taxon>Dikarya</taxon>
        <taxon>Ascomycota</taxon>
        <taxon>Pezizomycotina</taxon>
        <taxon>Dothideomycetes</taxon>
        <taxon>Dothideomycetes incertae sedis</taxon>
        <taxon>Coniosporium</taxon>
    </lineage>
</organism>
<reference evidence="2" key="1">
    <citation type="submission" date="2022-10" db="EMBL/GenBank/DDBJ databases">
        <title>Culturing micro-colonial fungi from biological soil crusts in the Mojave desert and describing Neophaeococcomyces mojavensis, and introducing the new genera and species Taxawa tesnikishii.</title>
        <authorList>
            <person name="Kurbessoian T."/>
            <person name="Stajich J.E."/>
        </authorList>
    </citation>
    <scope>NUCLEOTIDE SEQUENCE</scope>
    <source>
        <strain evidence="2">TK_1</strain>
    </source>
</reference>
<keyword evidence="3" id="KW-1185">Reference proteome</keyword>
<accession>A0ABQ9NSG4</accession>
<name>A0ABQ9NSG4_9PEZI</name>
<protein>
    <recommendedName>
        <fullName evidence="4">Fungal N-terminal domain-containing protein</fullName>
    </recommendedName>
</protein>
<comment type="caution">
    <text evidence="2">The sequence shown here is derived from an EMBL/GenBank/DDBJ whole genome shotgun (WGS) entry which is preliminary data.</text>
</comment>
<evidence type="ECO:0000313" key="2">
    <source>
        <dbReference type="EMBL" id="KAJ9662717.1"/>
    </source>
</evidence>
<gene>
    <name evidence="2" type="ORF">H2201_006001</name>
</gene>
<dbReference type="EMBL" id="JAPDRL010000048">
    <property type="protein sequence ID" value="KAJ9662717.1"/>
    <property type="molecule type" value="Genomic_DNA"/>
</dbReference>
<sequence>MSDPPSVTAGVVGITAICLKTAKALRNLTSKYEDAAITIAAIISESTIISASLSKIQSLLLDTSDAFTGGLNARSELHATFDTALIGCIVVFSCLENEVKQLSLHAEHAHSVDWKSKAKAVWKDDQMKELLESLRGQQNALTLLMQGLQMESLSDINRLLRDNRALLGQVAQRTRSLRTSNLSMSISESILDRHDTASSISDAQFEFDDVAVNFTAYRRALATAFARRVPNQREGFERAGGSNAAEDGRPTSFMEDSDDPQALYHRYLEVLKDADLPRGQVQKYTAALRPFYEVIEALERLFFFCSIPDEGVAELMFRLSKEEIDLVRPLRLDMGRVIANMDGRTKKVEEYLIALGQGQ</sequence>
<evidence type="ECO:0008006" key="4">
    <source>
        <dbReference type="Google" id="ProtNLM"/>
    </source>
</evidence>
<evidence type="ECO:0000313" key="3">
    <source>
        <dbReference type="Proteomes" id="UP001172684"/>
    </source>
</evidence>